<proteinExistence type="predicted"/>
<reference evidence="2" key="1">
    <citation type="submission" date="2015-01" db="EMBL/GenBank/DDBJ databases">
        <authorList>
            <person name="Manzoor Shahid"/>
            <person name="Zubair Saima"/>
        </authorList>
    </citation>
    <scope>NUCLEOTIDE SEQUENCE [LARGE SCALE GENOMIC DNA]</scope>
    <source>
        <strain evidence="2">V1</strain>
    </source>
</reference>
<keyword evidence="2" id="KW-1185">Reference proteome</keyword>
<dbReference type="EMBL" id="CDNC01000001">
    <property type="protein sequence ID" value="CEM60438.1"/>
    <property type="molecule type" value="Genomic_DNA"/>
</dbReference>
<evidence type="ECO:0000313" key="1">
    <source>
        <dbReference type="EMBL" id="CEM60438.1"/>
    </source>
</evidence>
<dbReference type="AlphaFoldDB" id="A0A0B7GPR0"/>
<sequence length="38" mass="4659">MSDSLFIKIFMIFVRFIKEYDRAIKKTLYQLNLIIQAF</sequence>
<dbReference type="Proteomes" id="UP000042527">
    <property type="component" value="Unassembled WGS sequence"/>
</dbReference>
<organism evidence="1 2">
    <name type="scientific">Treponema phagedenis</name>
    <dbReference type="NCBI Taxonomy" id="162"/>
    <lineage>
        <taxon>Bacteria</taxon>
        <taxon>Pseudomonadati</taxon>
        <taxon>Spirochaetota</taxon>
        <taxon>Spirochaetia</taxon>
        <taxon>Spirochaetales</taxon>
        <taxon>Treponemataceae</taxon>
        <taxon>Treponema</taxon>
    </lineage>
</organism>
<name>A0A0B7GPR0_TREPH</name>
<protein>
    <submittedName>
        <fullName evidence="1">Uncharacterized protein</fullName>
    </submittedName>
</protein>
<accession>A0A0B7GPR0</accession>
<gene>
    <name evidence="1" type="ORF">TPHV1_10106</name>
</gene>
<evidence type="ECO:0000313" key="2">
    <source>
        <dbReference type="Proteomes" id="UP000042527"/>
    </source>
</evidence>